<evidence type="ECO:0000256" key="3">
    <source>
        <dbReference type="ARBA" id="ARBA00022763"/>
    </source>
</evidence>
<proteinExistence type="inferred from homology"/>
<dbReference type="InterPro" id="IPR027786">
    <property type="entry name" value="Nse4/EID"/>
</dbReference>
<evidence type="ECO:0000256" key="8">
    <source>
        <dbReference type="SAM" id="MobiDB-lite"/>
    </source>
</evidence>
<feature type="compositionally biased region" description="Gly residues" evidence="8">
    <location>
        <begin position="374"/>
        <end position="383"/>
    </location>
</feature>
<dbReference type="GO" id="GO:0006281">
    <property type="term" value="P:DNA repair"/>
    <property type="evidence" value="ECO:0007669"/>
    <property type="project" value="UniProtKB-UniRule"/>
</dbReference>
<evidence type="ECO:0000256" key="2">
    <source>
        <dbReference type="ARBA" id="ARBA00008997"/>
    </source>
</evidence>
<keyword evidence="6 7" id="KW-0539">Nucleus</keyword>
<reference evidence="10 11" key="1">
    <citation type="submission" date="2022-01" db="EMBL/GenBank/DDBJ databases">
        <authorList>
            <person name="Xiong W."/>
            <person name="Schranz E."/>
        </authorList>
    </citation>
    <scope>NUCLEOTIDE SEQUENCE [LARGE SCALE GENOMIC DNA]</scope>
</reference>
<comment type="subcellular location">
    <subcellularLocation>
        <location evidence="1 7">Nucleus</location>
    </subcellularLocation>
</comment>
<feature type="domain" description="Non-structural maintenance of chromosome element 4 C-terminal" evidence="9">
    <location>
        <begin position="229"/>
        <end position="316"/>
    </location>
</feature>
<evidence type="ECO:0000259" key="9">
    <source>
        <dbReference type="Pfam" id="PF08743"/>
    </source>
</evidence>
<feature type="region of interest" description="Disordered" evidence="8">
    <location>
        <begin position="190"/>
        <end position="210"/>
    </location>
</feature>
<name>A0AAU9M8Q3_9ASTR</name>
<comment type="subunit">
    <text evidence="7">Component of the SMC5-SMC6 complex.</text>
</comment>
<evidence type="ECO:0000256" key="4">
    <source>
        <dbReference type="ARBA" id="ARBA00023172"/>
    </source>
</evidence>
<dbReference type="Pfam" id="PF08743">
    <property type="entry name" value="Nse4_C"/>
    <property type="match status" value="1"/>
</dbReference>
<feature type="region of interest" description="Disordered" evidence="8">
    <location>
        <begin position="1"/>
        <end position="41"/>
    </location>
</feature>
<dbReference type="GO" id="GO:0030915">
    <property type="term" value="C:Smc5-Smc6 complex"/>
    <property type="evidence" value="ECO:0007669"/>
    <property type="project" value="UniProtKB-UniRule"/>
</dbReference>
<keyword evidence="5 7" id="KW-0234">DNA repair</keyword>
<dbReference type="PANTHER" id="PTHR16140">
    <property type="entry name" value="NON-STRUCTURAL MAINTENANCE OF CHROMOSOMES ELEMENT 4"/>
    <property type="match status" value="1"/>
</dbReference>
<dbReference type="PANTHER" id="PTHR16140:SF0">
    <property type="entry name" value="NON-STRUCTURAL MAINTENANCE OF CHROMOSOMES ELEMENT 4"/>
    <property type="match status" value="1"/>
</dbReference>
<protein>
    <recommendedName>
        <fullName evidence="7">Non-structural maintenance of chromosomes element 4</fullName>
    </recommendedName>
</protein>
<comment type="function">
    <text evidence="7">Component of the SMC5-SMC6 complex, that promotes sister chromatid alignment after DNA damage and facilitates double-stranded DNA breaks (DSBs) repair via homologous recombination between sister chromatids.</text>
</comment>
<evidence type="ECO:0000313" key="11">
    <source>
        <dbReference type="Proteomes" id="UP001157418"/>
    </source>
</evidence>
<feature type="compositionally biased region" description="Basic and acidic residues" evidence="8">
    <location>
        <begin position="23"/>
        <end position="32"/>
    </location>
</feature>
<evidence type="ECO:0000256" key="5">
    <source>
        <dbReference type="ARBA" id="ARBA00023204"/>
    </source>
</evidence>
<accession>A0AAU9M8Q3</accession>
<evidence type="ECO:0000256" key="7">
    <source>
        <dbReference type="RuleBase" id="RU365071"/>
    </source>
</evidence>
<keyword evidence="11" id="KW-1185">Reference proteome</keyword>
<dbReference type="InterPro" id="IPR014854">
    <property type="entry name" value="Nse4_C"/>
</dbReference>
<evidence type="ECO:0000256" key="6">
    <source>
        <dbReference type="ARBA" id="ARBA00023242"/>
    </source>
</evidence>
<sequence>MVRNVKGEPSGSGSKGNGASRRNRGESDHNEGDDQNEGNGLERRVLRSRYLAVKNLISEKRDDITKADSEKFRFIFDEVECLHQLVQKPREQVADAEALLDITNTLMTSVKAQSNEGVTPSDFVSCILKNFGRIGSGSDGADEIRNSVRWKDIGIAVSHVFLKADGCCTMLGPMNSEIKQRKVVEQRKRARLTEKARPEELASSVTEEKTDTDKNMSTMFDVLRRNRTVKLETLVLNRTSFAQTVENLFALSFLVKDGRAEIKVNDKGDHLVSPRNAPAANAVASKEVSYTHFLFRFDFKDWKLMLDAVEAGEELMPHRIPVDTSPNSSQKVNVSGENEGVLPTTPIRKFSRNRGLVIQEDTVVEDSPESGDSGSRGGGGGAIRKGKRKVR</sequence>
<organism evidence="10 11">
    <name type="scientific">Lactuca virosa</name>
    <dbReference type="NCBI Taxonomy" id="75947"/>
    <lineage>
        <taxon>Eukaryota</taxon>
        <taxon>Viridiplantae</taxon>
        <taxon>Streptophyta</taxon>
        <taxon>Embryophyta</taxon>
        <taxon>Tracheophyta</taxon>
        <taxon>Spermatophyta</taxon>
        <taxon>Magnoliopsida</taxon>
        <taxon>eudicotyledons</taxon>
        <taxon>Gunneridae</taxon>
        <taxon>Pentapetalae</taxon>
        <taxon>asterids</taxon>
        <taxon>campanulids</taxon>
        <taxon>Asterales</taxon>
        <taxon>Asteraceae</taxon>
        <taxon>Cichorioideae</taxon>
        <taxon>Cichorieae</taxon>
        <taxon>Lactucinae</taxon>
        <taxon>Lactuca</taxon>
    </lineage>
</organism>
<dbReference type="AlphaFoldDB" id="A0AAU9M8Q3"/>
<dbReference type="Proteomes" id="UP001157418">
    <property type="component" value="Unassembled WGS sequence"/>
</dbReference>
<comment type="caution">
    <text evidence="10">The sequence shown here is derived from an EMBL/GenBank/DDBJ whole genome shotgun (WGS) entry which is preliminary data.</text>
</comment>
<dbReference type="EMBL" id="CAKMRJ010000113">
    <property type="protein sequence ID" value="CAH1418365.1"/>
    <property type="molecule type" value="Genomic_DNA"/>
</dbReference>
<feature type="region of interest" description="Disordered" evidence="8">
    <location>
        <begin position="359"/>
        <end position="391"/>
    </location>
</feature>
<keyword evidence="4 7" id="KW-0233">DNA recombination</keyword>
<comment type="similarity">
    <text evidence="2 7">Belongs to the NSE4 family.</text>
</comment>
<feature type="compositionally biased region" description="Polar residues" evidence="8">
    <location>
        <begin position="324"/>
        <end position="336"/>
    </location>
</feature>
<gene>
    <name evidence="10" type="ORF">LVIROSA_LOCUS5958</name>
</gene>
<feature type="region of interest" description="Disordered" evidence="8">
    <location>
        <begin position="319"/>
        <end position="345"/>
    </location>
</feature>
<keyword evidence="3 7" id="KW-0227">DNA damage</keyword>
<evidence type="ECO:0000256" key="1">
    <source>
        <dbReference type="ARBA" id="ARBA00004123"/>
    </source>
</evidence>
<dbReference type="GO" id="GO:0006310">
    <property type="term" value="P:DNA recombination"/>
    <property type="evidence" value="ECO:0007669"/>
    <property type="project" value="UniProtKB-UniRule"/>
</dbReference>
<dbReference type="GO" id="GO:0005634">
    <property type="term" value="C:nucleus"/>
    <property type="evidence" value="ECO:0007669"/>
    <property type="project" value="UniProtKB-SubCell"/>
</dbReference>
<evidence type="ECO:0000313" key="10">
    <source>
        <dbReference type="EMBL" id="CAH1418365.1"/>
    </source>
</evidence>